<protein>
    <submittedName>
        <fullName evidence="1">Uncharacterized protein</fullName>
    </submittedName>
</protein>
<keyword evidence="2" id="KW-1185">Reference proteome</keyword>
<proteinExistence type="predicted"/>
<evidence type="ECO:0000313" key="2">
    <source>
        <dbReference type="Proteomes" id="UP000507245"/>
    </source>
</evidence>
<dbReference type="AlphaFoldDB" id="A0A6J5X0X2"/>
<gene>
    <name evidence="1" type="ORF">ORAREDHAP_LOCUS24035</name>
</gene>
<sequence>MVIGYFGSQELELGARARHSELGILVSLLFVLRSAKAGWKYLRPPCELVKAGLGRLGALIRFSYLDLCGCPDQFERRGKFGCTCGQAVGLFGFGVGLPDLATWCGPLCLSSRAGPWVICAHGLLRIRRKLELGSGLGAGPCHFQSPISFMSWPFVVIRLGSTFVGLCSWCETLDHLKLELGHLKFGENFPEKVGYGYHSVSLGAPLNAVEFEAASHWVF</sequence>
<accession>A0A6J5X0X2</accession>
<name>A0A6J5X0X2_PRUAR</name>
<evidence type="ECO:0000313" key="1">
    <source>
        <dbReference type="EMBL" id="CAB4305927.1"/>
    </source>
</evidence>
<reference evidence="2" key="1">
    <citation type="journal article" date="2020" name="Genome Biol.">
        <title>Gamete binning: chromosome-level and haplotype-resolved genome assembly enabled by high-throughput single-cell sequencing of gamete genomes.</title>
        <authorList>
            <person name="Campoy J.A."/>
            <person name="Sun H."/>
            <person name="Goel M."/>
            <person name="Jiao W.-B."/>
            <person name="Folz-Donahue K."/>
            <person name="Wang N."/>
            <person name="Rubio M."/>
            <person name="Liu C."/>
            <person name="Kukat C."/>
            <person name="Ruiz D."/>
            <person name="Huettel B."/>
            <person name="Schneeberger K."/>
        </authorList>
    </citation>
    <scope>NUCLEOTIDE SEQUENCE [LARGE SCALE GENOMIC DNA]</scope>
    <source>
        <strain evidence="2">cv. Rojo Pasion</strain>
    </source>
</reference>
<organism evidence="1 2">
    <name type="scientific">Prunus armeniaca</name>
    <name type="common">Apricot</name>
    <name type="synonym">Armeniaca vulgaris</name>
    <dbReference type="NCBI Taxonomy" id="36596"/>
    <lineage>
        <taxon>Eukaryota</taxon>
        <taxon>Viridiplantae</taxon>
        <taxon>Streptophyta</taxon>
        <taxon>Embryophyta</taxon>
        <taxon>Tracheophyta</taxon>
        <taxon>Spermatophyta</taxon>
        <taxon>Magnoliopsida</taxon>
        <taxon>eudicotyledons</taxon>
        <taxon>Gunneridae</taxon>
        <taxon>Pentapetalae</taxon>
        <taxon>rosids</taxon>
        <taxon>fabids</taxon>
        <taxon>Rosales</taxon>
        <taxon>Rosaceae</taxon>
        <taxon>Amygdaloideae</taxon>
        <taxon>Amygdaleae</taxon>
        <taxon>Prunus</taxon>
    </lineage>
</organism>
<dbReference type="EMBL" id="CAEKKB010000003">
    <property type="protein sequence ID" value="CAB4305927.1"/>
    <property type="molecule type" value="Genomic_DNA"/>
</dbReference>
<dbReference type="Proteomes" id="UP000507245">
    <property type="component" value="Unassembled WGS sequence"/>
</dbReference>